<organism evidence="2 3">
    <name type="scientific">Chryseobacterium flavum</name>
    <dbReference type="NCBI Taxonomy" id="415851"/>
    <lineage>
        <taxon>Bacteria</taxon>
        <taxon>Pseudomonadati</taxon>
        <taxon>Bacteroidota</taxon>
        <taxon>Flavobacteriia</taxon>
        <taxon>Flavobacteriales</taxon>
        <taxon>Weeksellaceae</taxon>
        <taxon>Chryseobacterium group</taxon>
        <taxon>Chryseobacterium</taxon>
    </lineage>
</organism>
<feature type="transmembrane region" description="Helical" evidence="1">
    <location>
        <begin position="194"/>
        <end position="215"/>
    </location>
</feature>
<sequence length="377" mass="45172">MEIKHLLLLISFSVAVFSAFFCSILLLMRLFSQVDKYVRRVIVLLIWGYVMEMIYITTIFFYNFDQEAFIQTKPFNFLSMLVLPVMFYHLVFKLTRLRTSEEFTLWHYAAPYALAAAYGIWFMLMPEEIRRNTNDKTFQWGTGYEGFVIFDYARFYIRITLSLIYTYLSIRRVILYRKEIVQYSSNFEVASLRWLYQIFGALFLVIPFPLLYYFIDNEAYTRFIGLIIPNLFLLFLNVILCYHIFRQNFILLTEDIIADRLAEQEKGSREMLNHETVSRYMIQEKPYLDPNLKITDLITVFGTNRTYLSSFINTTYGLNFSMYINRFRLEEFERLKKLPEYENAEDEELVYLSGFRSFQSLKRSEKILKSSSKSALY</sequence>
<keyword evidence="1" id="KW-1133">Transmembrane helix</keyword>
<proteinExistence type="predicted"/>
<name>A0A3D9CV36_9FLAO</name>
<dbReference type="EMBL" id="QNUE01000001">
    <property type="protein sequence ID" value="REC69488.1"/>
    <property type="molecule type" value="Genomic_DNA"/>
</dbReference>
<dbReference type="Proteomes" id="UP000256769">
    <property type="component" value="Unassembled WGS sequence"/>
</dbReference>
<protein>
    <recommendedName>
        <fullName evidence="4">AraC family transcriptional regulator</fullName>
    </recommendedName>
</protein>
<keyword evidence="1" id="KW-0472">Membrane</keyword>
<keyword evidence="1" id="KW-0812">Transmembrane</keyword>
<evidence type="ECO:0008006" key="4">
    <source>
        <dbReference type="Google" id="ProtNLM"/>
    </source>
</evidence>
<dbReference type="AlphaFoldDB" id="A0A3D9CV36"/>
<accession>A0A3D9CV36</accession>
<feature type="transmembrane region" description="Helical" evidence="1">
    <location>
        <begin position="6"/>
        <end position="28"/>
    </location>
</feature>
<keyword evidence="3" id="KW-1185">Reference proteome</keyword>
<feature type="transmembrane region" description="Helical" evidence="1">
    <location>
        <begin position="221"/>
        <end position="245"/>
    </location>
</feature>
<feature type="transmembrane region" description="Helical" evidence="1">
    <location>
        <begin position="40"/>
        <end position="62"/>
    </location>
</feature>
<evidence type="ECO:0000313" key="3">
    <source>
        <dbReference type="Proteomes" id="UP000256769"/>
    </source>
</evidence>
<feature type="transmembrane region" description="Helical" evidence="1">
    <location>
        <begin position="155"/>
        <end position="174"/>
    </location>
</feature>
<reference evidence="2 3" key="1">
    <citation type="journal article" date="2007" name="Int. J. Syst. Evol. Microbiol.">
        <title>Chryseobacterium flavum sp. nov., isolated from polluted soil.</title>
        <authorList>
            <person name="Zhou Y."/>
            <person name="Dong J."/>
            <person name="Wang X."/>
            <person name="Huang X."/>
            <person name="Zhang K.Y."/>
            <person name="Zhang Y.Q."/>
            <person name="Guo Y.F."/>
            <person name="Lai R."/>
            <person name="Li W.J."/>
        </authorList>
    </citation>
    <scope>NUCLEOTIDE SEQUENCE [LARGE SCALE GENOMIC DNA]</scope>
    <source>
        <strain evidence="2 3">KCTC 12877</strain>
    </source>
</reference>
<comment type="caution">
    <text evidence="2">The sequence shown here is derived from an EMBL/GenBank/DDBJ whole genome shotgun (WGS) entry which is preliminary data.</text>
</comment>
<feature type="transmembrane region" description="Helical" evidence="1">
    <location>
        <begin position="74"/>
        <end position="91"/>
    </location>
</feature>
<gene>
    <name evidence="2" type="ORF">DRF59_01090</name>
</gene>
<evidence type="ECO:0000313" key="2">
    <source>
        <dbReference type="EMBL" id="REC69488.1"/>
    </source>
</evidence>
<dbReference type="Gene3D" id="1.10.10.60">
    <property type="entry name" value="Homeodomain-like"/>
    <property type="match status" value="1"/>
</dbReference>
<evidence type="ECO:0000256" key="1">
    <source>
        <dbReference type="SAM" id="Phobius"/>
    </source>
</evidence>
<feature type="transmembrane region" description="Helical" evidence="1">
    <location>
        <begin position="103"/>
        <end position="124"/>
    </location>
</feature>